<name>A0ABD3MNX2_9STRA</name>
<evidence type="ECO:0000256" key="3">
    <source>
        <dbReference type="ARBA" id="ARBA00022806"/>
    </source>
</evidence>
<keyword evidence="9" id="KW-1185">Reference proteome</keyword>
<keyword evidence="4" id="KW-0067">ATP-binding</keyword>
<comment type="caution">
    <text evidence="8">The sequence shown here is derived from an EMBL/GenBank/DDBJ whole genome shotgun (WGS) entry which is preliminary data.</text>
</comment>
<evidence type="ECO:0000256" key="5">
    <source>
        <dbReference type="SAM" id="MobiDB-lite"/>
    </source>
</evidence>
<dbReference type="PROSITE" id="PS51192">
    <property type="entry name" value="HELICASE_ATP_BIND_1"/>
    <property type="match status" value="1"/>
</dbReference>
<feature type="domain" description="Helicase C-terminal" evidence="7">
    <location>
        <begin position="456"/>
        <end position="631"/>
    </location>
</feature>
<dbReference type="AlphaFoldDB" id="A0ABD3MNX2"/>
<keyword evidence="2" id="KW-0378">Hydrolase</keyword>
<dbReference type="GO" id="GO:0005524">
    <property type="term" value="F:ATP binding"/>
    <property type="evidence" value="ECO:0007669"/>
    <property type="project" value="UniProtKB-KW"/>
</dbReference>
<gene>
    <name evidence="8" type="ORF">ACHAWO_003895</name>
</gene>
<dbReference type="Pfam" id="PF00271">
    <property type="entry name" value="Helicase_C"/>
    <property type="match status" value="1"/>
</dbReference>
<evidence type="ECO:0000256" key="4">
    <source>
        <dbReference type="ARBA" id="ARBA00022840"/>
    </source>
</evidence>
<keyword evidence="3" id="KW-0347">Helicase</keyword>
<evidence type="ECO:0000259" key="7">
    <source>
        <dbReference type="PROSITE" id="PS51194"/>
    </source>
</evidence>
<dbReference type="SMART" id="SM00490">
    <property type="entry name" value="HELICc"/>
    <property type="match status" value="1"/>
</dbReference>
<dbReference type="Proteomes" id="UP001530400">
    <property type="component" value="Unassembled WGS sequence"/>
</dbReference>
<evidence type="ECO:0000313" key="8">
    <source>
        <dbReference type="EMBL" id="KAL3765603.1"/>
    </source>
</evidence>
<accession>A0ABD3MNX2</accession>
<dbReference type="SUPFAM" id="SSF52540">
    <property type="entry name" value="P-loop containing nucleoside triphosphate hydrolases"/>
    <property type="match status" value="1"/>
</dbReference>
<dbReference type="GO" id="GO:0016787">
    <property type="term" value="F:hydrolase activity"/>
    <property type="evidence" value="ECO:0007669"/>
    <property type="project" value="UniProtKB-KW"/>
</dbReference>
<evidence type="ECO:0000256" key="1">
    <source>
        <dbReference type="ARBA" id="ARBA00022741"/>
    </source>
</evidence>
<organism evidence="8 9">
    <name type="scientific">Cyclotella atomus</name>
    <dbReference type="NCBI Taxonomy" id="382360"/>
    <lineage>
        <taxon>Eukaryota</taxon>
        <taxon>Sar</taxon>
        <taxon>Stramenopiles</taxon>
        <taxon>Ochrophyta</taxon>
        <taxon>Bacillariophyta</taxon>
        <taxon>Coscinodiscophyceae</taxon>
        <taxon>Thalassiosirophycidae</taxon>
        <taxon>Stephanodiscales</taxon>
        <taxon>Stephanodiscaceae</taxon>
        <taxon>Cyclotella</taxon>
    </lineage>
</organism>
<dbReference type="InterPro" id="IPR001650">
    <property type="entry name" value="Helicase_C-like"/>
</dbReference>
<keyword evidence="1" id="KW-0547">Nucleotide-binding</keyword>
<dbReference type="PANTHER" id="PTHR47959:SF1">
    <property type="entry name" value="ATP-DEPENDENT RNA HELICASE DBPA"/>
    <property type="match status" value="1"/>
</dbReference>
<evidence type="ECO:0000313" key="9">
    <source>
        <dbReference type="Proteomes" id="UP001530400"/>
    </source>
</evidence>
<evidence type="ECO:0000259" key="6">
    <source>
        <dbReference type="PROSITE" id="PS51192"/>
    </source>
</evidence>
<dbReference type="GO" id="GO:0004386">
    <property type="term" value="F:helicase activity"/>
    <property type="evidence" value="ECO:0007669"/>
    <property type="project" value="UniProtKB-KW"/>
</dbReference>
<feature type="domain" description="Helicase ATP-binding" evidence="6">
    <location>
        <begin position="145"/>
        <end position="419"/>
    </location>
</feature>
<feature type="region of interest" description="Disordered" evidence="5">
    <location>
        <begin position="364"/>
        <end position="391"/>
    </location>
</feature>
<feature type="compositionally biased region" description="Acidic residues" evidence="5">
    <location>
        <begin position="622"/>
        <end position="633"/>
    </location>
</feature>
<dbReference type="InterPro" id="IPR014001">
    <property type="entry name" value="Helicase_ATP-bd"/>
</dbReference>
<sequence length="671" mass="74604">MYQFTRSFIMASVLLANRMVMGRLSTCAKLRSSSVSIHKSFGTSSLAFQSIATQHRLRSFARQNALIQHQQIVPFRHRIQPLSLSSTVQEDDTLKKLTNTTDFFASNELYPDFASLGITSPALLSRLTSPPLNLARPSSVQAASYNAISRGDNVIVGAETGTGKTLAYLLPLVEDVLRRKRDWKARCQSGEVDTTDIMDPGYTFARAIILVPNKELAHQAVRMASSICGGLDKCVIWGSEGVMAGTNMKLYDENRDESVPEEDIVRLALLPGGLAGPYDYPPFRYANEAKAGSAGRQSPPDLVFATPANLGPMALSPKNIDLFTDVETLVIDEADMLLDGGYVRQLNNVLMGFKRADRLTSRYEKPFRKKNRQRDGSVDNVDEEGEDKPKTTQHVFVAATIPDMGLRSVDAYLRKKFPNALKITMAGMHNARHYGLEQESQTIWNELDENQERMKRLVDVLRLDRSEVGVDGRGLKEEKVMVFLNTVTDVDGATNGLRRAGINAVPYHAQVPLEERAGNLDKFRRYKAPANNDSDKNDKDTVPVLVCTDLASRGLDIPGVTAVVQLQFATNVVIHLHRMGRCGRAGNSDGRGIIFYGAQERELVEVVREAEEQQSSMTLSQDVEDGMDDDDEEGKASDKGKVKKAFSRKRGFTKKRKKERREAREAEMGYD</sequence>
<evidence type="ECO:0008006" key="10">
    <source>
        <dbReference type="Google" id="ProtNLM"/>
    </source>
</evidence>
<reference evidence="8 9" key="1">
    <citation type="submission" date="2024-10" db="EMBL/GenBank/DDBJ databases">
        <title>Updated reference genomes for cyclostephanoid diatoms.</title>
        <authorList>
            <person name="Roberts W.R."/>
            <person name="Alverson A.J."/>
        </authorList>
    </citation>
    <scope>NUCLEOTIDE SEQUENCE [LARGE SCALE GENOMIC DNA]</scope>
    <source>
        <strain evidence="8 9">AJA010-31</strain>
    </source>
</reference>
<proteinExistence type="predicted"/>
<dbReference type="InterPro" id="IPR027417">
    <property type="entry name" value="P-loop_NTPase"/>
</dbReference>
<feature type="region of interest" description="Disordered" evidence="5">
    <location>
        <begin position="609"/>
        <end position="671"/>
    </location>
</feature>
<dbReference type="PROSITE" id="PS51194">
    <property type="entry name" value="HELICASE_CTER"/>
    <property type="match status" value="1"/>
</dbReference>
<dbReference type="Gene3D" id="3.40.50.300">
    <property type="entry name" value="P-loop containing nucleotide triphosphate hydrolases"/>
    <property type="match status" value="2"/>
</dbReference>
<dbReference type="PANTHER" id="PTHR47959">
    <property type="entry name" value="ATP-DEPENDENT RNA HELICASE RHLE-RELATED"/>
    <property type="match status" value="1"/>
</dbReference>
<dbReference type="Pfam" id="PF00270">
    <property type="entry name" value="DEAD"/>
    <property type="match status" value="1"/>
</dbReference>
<dbReference type="SMART" id="SM00487">
    <property type="entry name" value="DEXDc"/>
    <property type="match status" value="1"/>
</dbReference>
<dbReference type="InterPro" id="IPR011545">
    <property type="entry name" value="DEAD/DEAH_box_helicase_dom"/>
</dbReference>
<feature type="compositionally biased region" description="Basic and acidic residues" evidence="5">
    <location>
        <begin position="660"/>
        <end position="671"/>
    </location>
</feature>
<evidence type="ECO:0000256" key="2">
    <source>
        <dbReference type="ARBA" id="ARBA00022801"/>
    </source>
</evidence>
<protein>
    <recommendedName>
        <fullName evidence="10">P-loop containing nucleoside triphosphate hydrolase protein</fullName>
    </recommendedName>
</protein>
<dbReference type="InterPro" id="IPR050079">
    <property type="entry name" value="DEAD_box_RNA_helicase"/>
</dbReference>
<dbReference type="CDD" id="cd18787">
    <property type="entry name" value="SF2_C_DEAD"/>
    <property type="match status" value="1"/>
</dbReference>
<dbReference type="EMBL" id="JALLPJ020001399">
    <property type="protein sequence ID" value="KAL3765603.1"/>
    <property type="molecule type" value="Genomic_DNA"/>
</dbReference>
<feature type="compositionally biased region" description="Basic residues" evidence="5">
    <location>
        <begin position="641"/>
        <end position="659"/>
    </location>
</feature>